<feature type="transmembrane region" description="Helical" evidence="1">
    <location>
        <begin position="62"/>
        <end position="79"/>
    </location>
</feature>
<evidence type="ECO:0000313" key="2">
    <source>
        <dbReference type="EMBL" id="GGE10013.1"/>
    </source>
</evidence>
<sequence>MDFFRLLKSLDDLLYEVMSWLVFYPITLWRTVRHPQRMMAYADAELEDAEAEQYSDTLSPPLFLLVLLVLSHAIELAMVGESPLVTRMIGFDRLIDSDTSLLVLRGLLFSMFPFVMATRMVRRQKLALTRRTLRPPFYSQCYIAAPFALVMGVSATAMQIPAVWAHIVGIALLVVALMVYGTLQTRWFALHLGVSHRRAFVDASIAMLGSVAMVMFASSLFV</sequence>
<feature type="transmembrane region" description="Helical" evidence="1">
    <location>
        <begin position="99"/>
        <end position="117"/>
    </location>
</feature>
<evidence type="ECO:0000313" key="3">
    <source>
        <dbReference type="Proteomes" id="UP000635071"/>
    </source>
</evidence>
<dbReference type="AlphaFoldDB" id="A0A917E8L8"/>
<organism evidence="2 3">
    <name type="scientific">Sandarakinorhabdus glacialis</name>
    <dbReference type="NCBI Taxonomy" id="1614636"/>
    <lineage>
        <taxon>Bacteria</taxon>
        <taxon>Pseudomonadati</taxon>
        <taxon>Pseudomonadota</taxon>
        <taxon>Alphaproteobacteria</taxon>
        <taxon>Sphingomonadales</taxon>
        <taxon>Sphingosinicellaceae</taxon>
        <taxon>Sandarakinorhabdus</taxon>
    </lineage>
</organism>
<feature type="transmembrane region" description="Helical" evidence="1">
    <location>
        <begin position="137"/>
        <end position="157"/>
    </location>
</feature>
<accession>A0A917E8L8</accession>
<evidence type="ECO:0008006" key="4">
    <source>
        <dbReference type="Google" id="ProtNLM"/>
    </source>
</evidence>
<reference evidence="2" key="1">
    <citation type="journal article" date="2014" name="Int. J. Syst. Evol. Microbiol.">
        <title>Complete genome sequence of Corynebacterium casei LMG S-19264T (=DSM 44701T), isolated from a smear-ripened cheese.</title>
        <authorList>
            <consortium name="US DOE Joint Genome Institute (JGI-PGF)"/>
            <person name="Walter F."/>
            <person name="Albersmeier A."/>
            <person name="Kalinowski J."/>
            <person name="Ruckert C."/>
        </authorList>
    </citation>
    <scope>NUCLEOTIDE SEQUENCE</scope>
    <source>
        <strain evidence="2">CGMCC 1.15519</strain>
    </source>
</reference>
<reference evidence="2" key="2">
    <citation type="submission" date="2020-09" db="EMBL/GenBank/DDBJ databases">
        <authorList>
            <person name="Sun Q."/>
            <person name="Zhou Y."/>
        </authorList>
    </citation>
    <scope>NUCLEOTIDE SEQUENCE</scope>
    <source>
        <strain evidence="2">CGMCC 1.15519</strain>
    </source>
</reference>
<keyword evidence="1" id="KW-1133">Transmembrane helix</keyword>
<name>A0A917E8L8_9SPHN</name>
<proteinExistence type="predicted"/>
<gene>
    <name evidence="2" type="ORF">GCM10011529_15450</name>
</gene>
<feature type="transmembrane region" description="Helical" evidence="1">
    <location>
        <begin position="13"/>
        <end position="32"/>
    </location>
</feature>
<dbReference type="RefSeq" id="WP_188762352.1">
    <property type="nucleotide sequence ID" value="NZ_BMJM01000004.1"/>
</dbReference>
<dbReference type="EMBL" id="BMJM01000004">
    <property type="protein sequence ID" value="GGE10013.1"/>
    <property type="molecule type" value="Genomic_DNA"/>
</dbReference>
<comment type="caution">
    <text evidence="2">The sequence shown here is derived from an EMBL/GenBank/DDBJ whole genome shotgun (WGS) entry which is preliminary data.</text>
</comment>
<keyword evidence="3" id="KW-1185">Reference proteome</keyword>
<evidence type="ECO:0000256" key="1">
    <source>
        <dbReference type="SAM" id="Phobius"/>
    </source>
</evidence>
<protein>
    <recommendedName>
        <fullName evidence="4">Permease</fullName>
    </recommendedName>
</protein>
<feature type="transmembrane region" description="Helical" evidence="1">
    <location>
        <begin position="203"/>
        <end position="221"/>
    </location>
</feature>
<keyword evidence="1" id="KW-0472">Membrane</keyword>
<feature type="transmembrane region" description="Helical" evidence="1">
    <location>
        <begin position="163"/>
        <end position="183"/>
    </location>
</feature>
<keyword evidence="1" id="KW-0812">Transmembrane</keyword>
<dbReference type="Proteomes" id="UP000635071">
    <property type="component" value="Unassembled WGS sequence"/>
</dbReference>